<dbReference type="RefSeq" id="WP_027635211.1">
    <property type="nucleotide sequence ID" value="NZ_CANCWB010000002.1"/>
</dbReference>
<name>A0A0A6PXT6_CLOBU</name>
<accession>A0A0A6PXT6</accession>
<evidence type="ECO:0000313" key="1">
    <source>
        <dbReference type="EMBL" id="PPV15562.1"/>
    </source>
</evidence>
<sequence length="84" mass="9670">MVDKIEMMKKHIGKTGLVYGAACYREDEYYENINELYFDAKILDVKYSEKHELYVAKVIPLRGHGIGWIDASTIDLLKGIVNEC</sequence>
<dbReference type="EMBL" id="LRDH01000098">
    <property type="protein sequence ID" value="PPV15562.1"/>
    <property type="molecule type" value="Genomic_DNA"/>
</dbReference>
<comment type="caution">
    <text evidence="1">The sequence shown here is derived from an EMBL/GenBank/DDBJ whole genome shotgun (WGS) entry which is preliminary data.</text>
</comment>
<dbReference type="AlphaFoldDB" id="A0A0A6PXT6"/>
<proteinExistence type="predicted"/>
<organism evidence="1 2">
    <name type="scientific">Clostridium butyricum</name>
    <dbReference type="NCBI Taxonomy" id="1492"/>
    <lineage>
        <taxon>Bacteria</taxon>
        <taxon>Bacillati</taxon>
        <taxon>Bacillota</taxon>
        <taxon>Clostridia</taxon>
        <taxon>Eubacteriales</taxon>
        <taxon>Clostridiaceae</taxon>
        <taxon>Clostridium</taxon>
    </lineage>
</organism>
<dbReference type="Proteomes" id="UP000238081">
    <property type="component" value="Unassembled WGS sequence"/>
</dbReference>
<reference evidence="1 2" key="1">
    <citation type="submission" date="2016-01" db="EMBL/GenBank/DDBJ databases">
        <title>Characterization of the Clostridium difficile lineages that are prevalent in Hong Kong and China.</title>
        <authorList>
            <person name="Kwok J.S.-L."/>
            <person name="Lam W.-Y."/>
            <person name="Ip M."/>
            <person name="Chan T.-F."/>
            <person name="Hawkey P.M."/>
            <person name="Tsui S.K.-W."/>
        </authorList>
    </citation>
    <scope>NUCLEOTIDE SEQUENCE [LARGE SCALE GENOMIC DNA]</scope>
    <source>
        <strain evidence="1 2">300064</strain>
    </source>
</reference>
<protein>
    <submittedName>
        <fullName evidence="1">Uncharacterized protein</fullName>
    </submittedName>
</protein>
<gene>
    <name evidence="1" type="ORF">AWN73_11610</name>
</gene>
<evidence type="ECO:0000313" key="2">
    <source>
        <dbReference type="Proteomes" id="UP000238081"/>
    </source>
</evidence>